<dbReference type="PANTHER" id="PTHR21131">
    <property type="entry name" value="SERINE-TYPE ENDOPEPTIDASE INHIBITOR"/>
    <property type="match status" value="1"/>
</dbReference>
<dbReference type="InterPro" id="IPR053265">
    <property type="entry name" value="Serpin"/>
</dbReference>
<dbReference type="Pfam" id="PF07648">
    <property type="entry name" value="Kazal_2"/>
    <property type="match status" value="2"/>
</dbReference>
<organism evidence="3 4">
    <name type="scientific">Podila minutissima</name>
    <dbReference type="NCBI Taxonomy" id="64525"/>
    <lineage>
        <taxon>Eukaryota</taxon>
        <taxon>Fungi</taxon>
        <taxon>Fungi incertae sedis</taxon>
        <taxon>Mucoromycota</taxon>
        <taxon>Mortierellomycotina</taxon>
        <taxon>Mortierellomycetes</taxon>
        <taxon>Mortierellales</taxon>
        <taxon>Mortierellaceae</taxon>
        <taxon>Podila</taxon>
    </lineage>
</organism>
<comment type="caution">
    <text evidence="3">The sequence shown here is derived from an EMBL/GenBank/DDBJ whole genome shotgun (WGS) entry which is preliminary data.</text>
</comment>
<dbReference type="SMART" id="SM00280">
    <property type="entry name" value="KAZAL"/>
    <property type="match status" value="3"/>
</dbReference>
<proteinExistence type="predicted"/>
<gene>
    <name evidence="3" type="ORF">BG006_001906</name>
</gene>
<keyword evidence="4" id="KW-1185">Reference proteome</keyword>
<feature type="signal peptide" evidence="1">
    <location>
        <begin position="1"/>
        <end position="20"/>
    </location>
</feature>
<evidence type="ECO:0000313" key="4">
    <source>
        <dbReference type="Proteomes" id="UP000696485"/>
    </source>
</evidence>
<dbReference type="PROSITE" id="PS51465">
    <property type="entry name" value="KAZAL_2"/>
    <property type="match status" value="2"/>
</dbReference>
<dbReference type="InterPro" id="IPR036058">
    <property type="entry name" value="Kazal_dom_sf"/>
</dbReference>
<dbReference type="Proteomes" id="UP000696485">
    <property type="component" value="Unassembled WGS sequence"/>
</dbReference>
<evidence type="ECO:0000313" key="3">
    <source>
        <dbReference type="EMBL" id="KAF9322981.1"/>
    </source>
</evidence>
<dbReference type="AlphaFoldDB" id="A0A9P5S9P5"/>
<feature type="chain" id="PRO_5040462151" description="Kazal-like domain-containing protein" evidence="1">
    <location>
        <begin position="21"/>
        <end position="179"/>
    </location>
</feature>
<reference evidence="3" key="1">
    <citation type="journal article" date="2020" name="Fungal Divers.">
        <title>Resolving the Mortierellaceae phylogeny through synthesis of multi-gene phylogenetics and phylogenomics.</title>
        <authorList>
            <person name="Vandepol N."/>
            <person name="Liber J."/>
            <person name="Desiro A."/>
            <person name="Na H."/>
            <person name="Kennedy M."/>
            <person name="Barry K."/>
            <person name="Grigoriev I.V."/>
            <person name="Miller A.N."/>
            <person name="O'Donnell K."/>
            <person name="Stajich J.E."/>
            <person name="Bonito G."/>
        </authorList>
    </citation>
    <scope>NUCLEOTIDE SEQUENCE</scope>
    <source>
        <strain evidence="3">NVP1</strain>
    </source>
</reference>
<dbReference type="SUPFAM" id="SSF100895">
    <property type="entry name" value="Kazal-type serine protease inhibitors"/>
    <property type="match status" value="3"/>
</dbReference>
<dbReference type="Gene3D" id="3.30.60.30">
    <property type="match status" value="3"/>
</dbReference>
<dbReference type="InterPro" id="IPR002350">
    <property type="entry name" value="Kazal_dom"/>
</dbReference>
<sequence>MFIKSTVALVAAFALVAVSAAPAAPTDCPKACTMDYRPVCGKSSTGALQVFGNACTLKAHNCQRPKELFAFVNNGECSECPKACTKEYAPVCGVNAAGEYKVFGNECTFKIYNCENPTALFTFENKGQCCPKGCNKMYRPVCAASADGVRRVFGNECMLQVHNCERPTEAFTLQSQGEC</sequence>
<accession>A0A9P5S9P5</accession>
<evidence type="ECO:0000259" key="2">
    <source>
        <dbReference type="PROSITE" id="PS51465"/>
    </source>
</evidence>
<feature type="domain" description="Kazal-like" evidence="2">
    <location>
        <begin position="22"/>
        <end position="79"/>
    </location>
</feature>
<dbReference type="PANTHER" id="PTHR21131:SF0">
    <property type="entry name" value="GEO10195P1-RELATED"/>
    <property type="match status" value="1"/>
</dbReference>
<feature type="domain" description="Kazal-like" evidence="2">
    <location>
        <begin position="124"/>
        <end position="179"/>
    </location>
</feature>
<name>A0A9P5S9P5_9FUNG</name>
<keyword evidence="1" id="KW-0732">Signal</keyword>
<protein>
    <recommendedName>
        <fullName evidence="2">Kazal-like domain-containing protein</fullName>
    </recommendedName>
</protein>
<dbReference type="EMBL" id="JAAAUY010001400">
    <property type="protein sequence ID" value="KAF9322981.1"/>
    <property type="molecule type" value="Genomic_DNA"/>
</dbReference>
<evidence type="ECO:0000256" key="1">
    <source>
        <dbReference type="SAM" id="SignalP"/>
    </source>
</evidence>